<sequence>MSTTEVNPQPPRKKARRGQRSWLATLRRRWAIRHKDLDKLVEVILLHGILMLRPVKGAPVTYGYPITKRPGQHTNDYSTPPSVTTPEQHTELMTINHLTPRAPMSLPTMLQATAAIQSELSTSEINRVRESNMKALTAWLDSQQPSSNPTQVHTAAPHWKLHHISALMELTNHRDVDLVQHLSSGFPITGTVSSGGLFPPLKKPRRARLAPEDLVADQSHLEK</sequence>
<dbReference type="AlphaFoldDB" id="A0A7J6KMW5"/>
<organism evidence="2 3">
    <name type="scientific">Perkinsus chesapeaki</name>
    <name type="common">Clam parasite</name>
    <name type="synonym">Perkinsus andrewsi</name>
    <dbReference type="NCBI Taxonomy" id="330153"/>
    <lineage>
        <taxon>Eukaryota</taxon>
        <taxon>Sar</taxon>
        <taxon>Alveolata</taxon>
        <taxon>Perkinsozoa</taxon>
        <taxon>Perkinsea</taxon>
        <taxon>Perkinsida</taxon>
        <taxon>Perkinsidae</taxon>
        <taxon>Perkinsus</taxon>
    </lineage>
</organism>
<protein>
    <submittedName>
        <fullName evidence="2">Uncharacterized protein</fullName>
    </submittedName>
</protein>
<evidence type="ECO:0000256" key="1">
    <source>
        <dbReference type="SAM" id="MobiDB-lite"/>
    </source>
</evidence>
<evidence type="ECO:0000313" key="3">
    <source>
        <dbReference type="Proteomes" id="UP000591131"/>
    </source>
</evidence>
<feature type="region of interest" description="Disordered" evidence="1">
    <location>
        <begin position="1"/>
        <end position="20"/>
    </location>
</feature>
<dbReference type="Proteomes" id="UP000591131">
    <property type="component" value="Unassembled WGS sequence"/>
</dbReference>
<accession>A0A7J6KMW5</accession>
<keyword evidence="3" id="KW-1185">Reference proteome</keyword>
<dbReference type="EMBL" id="JAAPAO010002290">
    <property type="protein sequence ID" value="KAF4647921.1"/>
    <property type="molecule type" value="Genomic_DNA"/>
</dbReference>
<comment type="caution">
    <text evidence="2">The sequence shown here is derived from an EMBL/GenBank/DDBJ whole genome shotgun (WGS) entry which is preliminary data.</text>
</comment>
<evidence type="ECO:0000313" key="2">
    <source>
        <dbReference type="EMBL" id="KAF4647921.1"/>
    </source>
</evidence>
<gene>
    <name evidence="2" type="ORF">FOL47_003967</name>
</gene>
<proteinExistence type="predicted"/>
<reference evidence="2 3" key="1">
    <citation type="submission" date="2020-04" db="EMBL/GenBank/DDBJ databases">
        <title>Perkinsus chesapeaki whole genome sequence.</title>
        <authorList>
            <person name="Bogema D.R."/>
        </authorList>
    </citation>
    <scope>NUCLEOTIDE SEQUENCE [LARGE SCALE GENOMIC DNA]</scope>
    <source>
        <strain evidence="2">ATCC PRA-425</strain>
    </source>
</reference>
<feature type="region of interest" description="Disordered" evidence="1">
    <location>
        <begin position="66"/>
        <end position="86"/>
    </location>
</feature>
<feature type="non-terminal residue" evidence="2">
    <location>
        <position position="223"/>
    </location>
</feature>
<feature type="compositionally biased region" description="Polar residues" evidence="1">
    <location>
        <begin position="72"/>
        <end position="86"/>
    </location>
</feature>
<name>A0A7J6KMW5_PERCH</name>